<evidence type="ECO:0000256" key="4">
    <source>
        <dbReference type="ARBA" id="ARBA00023306"/>
    </source>
</evidence>
<feature type="region of interest" description="Disordered" evidence="6">
    <location>
        <begin position="110"/>
        <end position="161"/>
    </location>
</feature>
<evidence type="ECO:0000256" key="5">
    <source>
        <dbReference type="PROSITE-ProRule" id="PRU00221"/>
    </source>
</evidence>
<feature type="compositionally biased region" description="Polar residues" evidence="6">
    <location>
        <begin position="140"/>
        <end position="153"/>
    </location>
</feature>
<feature type="repeat" description="WD" evidence="5">
    <location>
        <begin position="265"/>
        <end position="306"/>
    </location>
</feature>
<dbReference type="Gene3D" id="2.130.10.10">
    <property type="entry name" value="YVTN repeat-like/Quinoprotein amine dehydrogenase"/>
    <property type="match status" value="1"/>
</dbReference>
<dbReference type="PANTHER" id="PTHR19918">
    <property type="entry name" value="CELL DIVISION CYCLE 20 CDC20 FIZZY -RELATED"/>
    <property type="match status" value="1"/>
</dbReference>
<dbReference type="Proteomes" id="UP000774326">
    <property type="component" value="Unassembled WGS sequence"/>
</dbReference>
<accession>A0A9P8THX9</accession>
<dbReference type="PANTHER" id="PTHR19918:SF1">
    <property type="entry name" value="FIZZY-RELATED PROTEIN HOMOLOG"/>
    <property type="match status" value="1"/>
</dbReference>
<evidence type="ECO:0000313" key="9">
    <source>
        <dbReference type="Proteomes" id="UP000774326"/>
    </source>
</evidence>
<dbReference type="PROSITE" id="PS50294">
    <property type="entry name" value="WD_REPEATS_REGION"/>
    <property type="match status" value="3"/>
</dbReference>
<dbReference type="CDD" id="cd00200">
    <property type="entry name" value="WD40"/>
    <property type="match status" value="1"/>
</dbReference>
<dbReference type="InterPro" id="IPR036322">
    <property type="entry name" value="WD40_repeat_dom_sf"/>
</dbReference>
<dbReference type="SUPFAM" id="SSF50978">
    <property type="entry name" value="WD40 repeat-like"/>
    <property type="match status" value="1"/>
</dbReference>
<protein>
    <recommendedName>
        <fullName evidence="7">CDC20/Fizzy WD40 domain-containing protein</fullName>
    </recommendedName>
</protein>
<dbReference type="GO" id="GO:0005680">
    <property type="term" value="C:anaphase-promoting complex"/>
    <property type="evidence" value="ECO:0007669"/>
    <property type="project" value="TreeGrafter"/>
</dbReference>
<dbReference type="InterPro" id="IPR056150">
    <property type="entry name" value="WD40_CDC20-Fz"/>
</dbReference>
<feature type="compositionally biased region" description="Low complexity" evidence="6">
    <location>
        <begin position="114"/>
        <end position="125"/>
    </location>
</feature>
<dbReference type="PROSITE" id="PS00678">
    <property type="entry name" value="WD_REPEATS_1"/>
    <property type="match status" value="1"/>
</dbReference>
<dbReference type="InterPro" id="IPR015943">
    <property type="entry name" value="WD40/YVTN_repeat-like_dom_sf"/>
</dbReference>
<name>A0A9P8THX9_WICPI</name>
<feature type="region of interest" description="Disordered" evidence="6">
    <location>
        <begin position="70"/>
        <end position="93"/>
    </location>
</feature>
<gene>
    <name evidence="8" type="ORF">WICPIJ_008752</name>
</gene>
<feature type="compositionally biased region" description="Polar residues" evidence="6">
    <location>
        <begin position="1"/>
        <end position="34"/>
    </location>
</feature>
<dbReference type="GO" id="GO:0031145">
    <property type="term" value="P:anaphase-promoting complex-dependent catabolic process"/>
    <property type="evidence" value="ECO:0007669"/>
    <property type="project" value="TreeGrafter"/>
</dbReference>
<comment type="similarity">
    <text evidence="1">Belongs to the WD repeat CDC20/Fizzy family.</text>
</comment>
<keyword evidence="9" id="KW-1185">Reference proteome</keyword>
<evidence type="ECO:0000256" key="2">
    <source>
        <dbReference type="ARBA" id="ARBA00022574"/>
    </source>
</evidence>
<proteinExistence type="inferred from homology"/>
<keyword evidence="2 5" id="KW-0853">WD repeat</keyword>
<dbReference type="AlphaFoldDB" id="A0A9P8THX9"/>
<reference evidence="8" key="2">
    <citation type="submission" date="2021-01" db="EMBL/GenBank/DDBJ databases">
        <authorList>
            <person name="Schikora-Tamarit M.A."/>
        </authorList>
    </citation>
    <scope>NUCLEOTIDE SEQUENCE</scope>
    <source>
        <strain evidence="8">CBS2887</strain>
    </source>
</reference>
<dbReference type="InterPro" id="IPR001680">
    <property type="entry name" value="WD40_rpt"/>
</dbReference>
<dbReference type="Pfam" id="PF24807">
    <property type="entry name" value="WD40_CDC20-Fz"/>
    <property type="match status" value="1"/>
</dbReference>
<feature type="domain" description="CDC20/Fizzy WD40" evidence="7">
    <location>
        <begin position="219"/>
        <end position="509"/>
    </location>
</feature>
<dbReference type="InterPro" id="IPR033010">
    <property type="entry name" value="Cdc20/Fizzy"/>
</dbReference>
<dbReference type="EMBL" id="JAEUBG010005024">
    <property type="protein sequence ID" value="KAH3679011.1"/>
    <property type="molecule type" value="Genomic_DNA"/>
</dbReference>
<dbReference type="OrthoDB" id="10263272at2759"/>
<feature type="repeat" description="WD" evidence="5">
    <location>
        <begin position="478"/>
        <end position="519"/>
    </location>
</feature>
<dbReference type="GO" id="GO:1990757">
    <property type="term" value="F:ubiquitin ligase activator activity"/>
    <property type="evidence" value="ECO:0007669"/>
    <property type="project" value="TreeGrafter"/>
</dbReference>
<comment type="caution">
    <text evidence="8">The sequence shown here is derived from an EMBL/GenBank/DDBJ whole genome shotgun (WGS) entry which is preliminary data.</text>
</comment>
<reference evidence="8" key="1">
    <citation type="journal article" date="2021" name="Open Biol.">
        <title>Shared evolutionary footprints suggest mitochondrial oxidative damage underlies multiple complex I losses in fungi.</title>
        <authorList>
            <person name="Schikora-Tamarit M.A."/>
            <person name="Marcet-Houben M."/>
            <person name="Nosek J."/>
            <person name="Gabaldon T."/>
        </authorList>
    </citation>
    <scope>NUCLEOTIDE SEQUENCE</scope>
    <source>
        <strain evidence="8">CBS2887</strain>
    </source>
</reference>
<sequence length="533" mass="59078">MSNYINGNNSGFLTPGSPSRVTKSVNAGPNVQQSPRKKKVMYSDRYIPSRTGVDLQAAFSLSANELISSSSSLSLRPDSASSSADLEFRKEEEANRTFSTVLKNELFGDNIPNSGSSLSLQSSDLMNKSSRGQSLEDETQITPPRSSSDNHLPTPNVMMTPRHNRNLFSFQSPNRSRPTSSSIENDLYSLSPVRGDSQKLLLSPTKKNRFISKVPFRVLDAPELVDDFYLNLLDWGSRDILGVGLGSSVYLWNAESGSVEKLLDLSSNRDSVTSLSWIGAGTHIAVGTRSGAVQIWDVATSKCTRSMNGHTQRVSSLAWNEHILSSGSKDRKILNRDVRQPQHYMEVLQYHNQEVCGLKWNVEENKLASGGNDNKMYVWDGAMNTQPLHKFEHSAAIKALSWSPHQRGVLASGGGTNDRRIKIWNTLNGNKLSDVDTGSQVCNLTWSVNSVELVSTHGYSKNQIMVWKYPQMSQVASLTGHSYRVLYLSLSPDGRTIVTGSGDETLRFWNVFEKNKNESAQQSVLLDAFMQLR</sequence>
<evidence type="ECO:0000256" key="1">
    <source>
        <dbReference type="ARBA" id="ARBA00006445"/>
    </source>
</evidence>
<organism evidence="8 9">
    <name type="scientific">Wickerhamomyces pijperi</name>
    <name type="common">Yeast</name>
    <name type="synonym">Pichia pijperi</name>
    <dbReference type="NCBI Taxonomy" id="599730"/>
    <lineage>
        <taxon>Eukaryota</taxon>
        <taxon>Fungi</taxon>
        <taxon>Dikarya</taxon>
        <taxon>Ascomycota</taxon>
        <taxon>Saccharomycotina</taxon>
        <taxon>Saccharomycetes</taxon>
        <taxon>Phaffomycetales</taxon>
        <taxon>Wickerhamomycetaceae</taxon>
        <taxon>Wickerhamomyces</taxon>
    </lineage>
</organism>
<evidence type="ECO:0000256" key="3">
    <source>
        <dbReference type="ARBA" id="ARBA00022737"/>
    </source>
</evidence>
<keyword evidence="3" id="KW-0677">Repeat</keyword>
<evidence type="ECO:0000313" key="8">
    <source>
        <dbReference type="EMBL" id="KAH3679011.1"/>
    </source>
</evidence>
<dbReference type="SMART" id="SM00320">
    <property type="entry name" value="WD40"/>
    <property type="match status" value="5"/>
</dbReference>
<evidence type="ECO:0000259" key="7">
    <source>
        <dbReference type="Pfam" id="PF24807"/>
    </source>
</evidence>
<feature type="compositionally biased region" description="Low complexity" evidence="6">
    <location>
        <begin position="70"/>
        <end position="84"/>
    </location>
</feature>
<dbReference type="InterPro" id="IPR019775">
    <property type="entry name" value="WD40_repeat_CS"/>
</dbReference>
<keyword evidence="4" id="KW-0131">Cell cycle</keyword>
<evidence type="ECO:0000256" key="6">
    <source>
        <dbReference type="SAM" id="MobiDB-lite"/>
    </source>
</evidence>
<feature type="repeat" description="WD" evidence="5">
    <location>
        <begin position="348"/>
        <end position="380"/>
    </location>
</feature>
<feature type="region of interest" description="Disordered" evidence="6">
    <location>
        <begin position="1"/>
        <end position="41"/>
    </location>
</feature>
<dbReference type="GO" id="GO:0010997">
    <property type="term" value="F:anaphase-promoting complex binding"/>
    <property type="evidence" value="ECO:0007669"/>
    <property type="project" value="InterPro"/>
</dbReference>
<dbReference type="GO" id="GO:1905786">
    <property type="term" value="P:positive regulation of anaphase-promoting complex-dependent catabolic process"/>
    <property type="evidence" value="ECO:0007669"/>
    <property type="project" value="TreeGrafter"/>
</dbReference>
<dbReference type="PROSITE" id="PS50082">
    <property type="entry name" value="WD_REPEATS_2"/>
    <property type="match status" value="3"/>
</dbReference>